<feature type="region of interest" description="Disordered" evidence="1">
    <location>
        <begin position="1"/>
        <end position="21"/>
    </location>
</feature>
<sequence>MMEKSEHLKNAMPTERKSTWRTVEERRMSDLTRVLEWLERRKGKKKQIKPLKSLIMGVEEAMLRPVPLGLTSFPHPSKSRRQSTKKDGDPTVHGKIYGSVDPKGKRLSLIPSSYTRDGPRKSGKGNLDIKDAIALESIQRSLPYHRQSVLDPLLQETPVFGRRSTLLRDLVLGRSTEISYERKLKSLMEKGAEPKVELVRMLKPEEIPEAVQEQHSDLAEAMQGRGHERGHPPPHGRRRDRCEKGVQPKPQRGPLGHRRLPLLLGPRPPDDTLR</sequence>
<reference evidence="2" key="1">
    <citation type="submission" date="2025-08" db="UniProtKB">
        <authorList>
            <consortium name="Ensembl"/>
        </authorList>
    </citation>
    <scope>IDENTIFICATION</scope>
</reference>
<organism evidence="2 3">
    <name type="scientific">Neovison vison</name>
    <name type="common">American mink</name>
    <name type="synonym">Mustela vison</name>
    <dbReference type="NCBI Taxonomy" id="452646"/>
    <lineage>
        <taxon>Eukaryota</taxon>
        <taxon>Metazoa</taxon>
        <taxon>Chordata</taxon>
        <taxon>Craniata</taxon>
        <taxon>Vertebrata</taxon>
        <taxon>Euteleostomi</taxon>
        <taxon>Mammalia</taxon>
        <taxon>Eutheria</taxon>
        <taxon>Laurasiatheria</taxon>
        <taxon>Carnivora</taxon>
        <taxon>Caniformia</taxon>
        <taxon>Musteloidea</taxon>
        <taxon>Mustelidae</taxon>
        <taxon>Mustelinae</taxon>
        <taxon>Neogale</taxon>
    </lineage>
</organism>
<reference evidence="2" key="2">
    <citation type="submission" date="2025-09" db="UniProtKB">
        <authorList>
            <consortium name="Ensembl"/>
        </authorList>
    </citation>
    <scope>IDENTIFICATION</scope>
</reference>
<dbReference type="GeneTree" id="ENSGT00390000014556"/>
<feature type="region of interest" description="Disordered" evidence="1">
    <location>
        <begin position="69"/>
        <end position="102"/>
    </location>
</feature>
<name>A0A8C7BN24_NEOVI</name>
<evidence type="ECO:0000256" key="1">
    <source>
        <dbReference type="SAM" id="MobiDB-lite"/>
    </source>
</evidence>
<evidence type="ECO:0000313" key="2">
    <source>
        <dbReference type="Ensembl" id="ENSNVIP00000023905.1"/>
    </source>
</evidence>
<keyword evidence="3" id="KW-1185">Reference proteome</keyword>
<dbReference type="AlphaFoldDB" id="A0A8C7BN24"/>
<protein>
    <submittedName>
        <fullName evidence="2">Uncharacterized protein</fullName>
    </submittedName>
</protein>
<evidence type="ECO:0000313" key="3">
    <source>
        <dbReference type="Proteomes" id="UP000694425"/>
    </source>
</evidence>
<feature type="region of interest" description="Disordered" evidence="1">
    <location>
        <begin position="210"/>
        <end position="274"/>
    </location>
</feature>
<accession>A0A8C7BN24</accession>
<dbReference type="InterPro" id="IPR029171">
    <property type="entry name" value="DUF4638"/>
</dbReference>
<dbReference type="PANTHER" id="PTHR35679:SF1">
    <property type="entry name" value="RIKEN CDNA 4933402J07 GENE"/>
    <property type="match status" value="1"/>
</dbReference>
<dbReference type="Proteomes" id="UP000694425">
    <property type="component" value="Unplaced"/>
</dbReference>
<dbReference type="Ensembl" id="ENSNVIT00000027749.1">
    <property type="protein sequence ID" value="ENSNVIP00000023905.1"/>
    <property type="gene ID" value="ENSNVIG00000018548.1"/>
</dbReference>
<dbReference type="PANTHER" id="PTHR35679">
    <property type="entry name" value="RIKEN CDNA 4933402J07 GENE"/>
    <property type="match status" value="1"/>
</dbReference>
<dbReference type="Pfam" id="PF15472">
    <property type="entry name" value="DUF4638"/>
    <property type="match status" value="1"/>
</dbReference>
<proteinExistence type="predicted"/>